<keyword evidence="2" id="KW-1185">Reference proteome</keyword>
<accession>A0ABX7YIN7</accession>
<dbReference type="RefSeq" id="WP_212569728.1">
    <property type="nucleotide sequence ID" value="NZ_CP073084.1"/>
</dbReference>
<dbReference type="Proteomes" id="UP000677616">
    <property type="component" value="Chromosome"/>
</dbReference>
<proteinExistence type="predicted"/>
<sequence>MKALIRNPKNGRKAWFSFPFYFGKLSAIGHSCSYDDEVEIVAFEGVEVLPLGQATLYDLEMVNRIAEGI</sequence>
<name>A0ABX7YIN7_9STRE</name>
<evidence type="ECO:0000313" key="1">
    <source>
        <dbReference type="EMBL" id="QUE53555.1"/>
    </source>
</evidence>
<evidence type="ECO:0000313" key="2">
    <source>
        <dbReference type="Proteomes" id="UP000677616"/>
    </source>
</evidence>
<organism evidence="1 2">
    <name type="scientific">Streptococcus oriscaviae</name>
    <dbReference type="NCBI Taxonomy" id="2781599"/>
    <lineage>
        <taxon>Bacteria</taxon>
        <taxon>Bacillati</taxon>
        <taxon>Bacillota</taxon>
        <taxon>Bacilli</taxon>
        <taxon>Lactobacillales</taxon>
        <taxon>Streptococcaceae</taxon>
        <taxon>Streptococcus</taxon>
    </lineage>
</organism>
<protein>
    <submittedName>
        <fullName evidence="1">Uncharacterized protein</fullName>
    </submittedName>
</protein>
<dbReference type="EMBL" id="CP073084">
    <property type="protein sequence ID" value="QUE53555.1"/>
    <property type="molecule type" value="Genomic_DNA"/>
</dbReference>
<gene>
    <name evidence="1" type="ORF">INT76_06735</name>
</gene>
<reference evidence="1 2" key="1">
    <citation type="submission" date="2021-04" db="EMBL/GenBank/DDBJ databases">
        <title>Complete genome sequence of a novel Streptococcus species.</title>
        <authorList>
            <person name="Teng J.L.L."/>
        </authorList>
    </citation>
    <scope>NUCLEOTIDE SEQUENCE [LARGE SCALE GENOMIC DNA]</scope>
    <source>
        <strain evidence="1 2">HKU75</strain>
    </source>
</reference>